<name>A0A6C0J9C3_9ZZZZ</name>
<accession>A0A6C0J9C3</accession>
<reference evidence="1" key="1">
    <citation type="journal article" date="2020" name="Nature">
        <title>Giant virus diversity and host interactions through global metagenomics.</title>
        <authorList>
            <person name="Schulz F."/>
            <person name="Roux S."/>
            <person name="Paez-Espino D."/>
            <person name="Jungbluth S."/>
            <person name="Walsh D.A."/>
            <person name="Denef V.J."/>
            <person name="McMahon K.D."/>
            <person name="Konstantinidis K.T."/>
            <person name="Eloe-Fadrosh E.A."/>
            <person name="Kyrpides N.C."/>
            <person name="Woyke T."/>
        </authorList>
    </citation>
    <scope>NUCLEOTIDE SEQUENCE</scope>
    <source>
        <strain evidence="1">GVMAG-M-3300025860-12</strain>
    </source>
</reference>
<protein>
    <submittedName>
        <fullName evidence="1">Uncharacterized protein</fullName>
    </submittedName>
</protein>
<proteinExistence type="predicted"/>
<dbReference type="EMBL" id="MN740324">
    <property type="protein sequence ID" value="QHU00214.1"/>
    <property type="molecule type" value="Genomic_DNA"/>
</dbReference>
<dbReference type="AlphaFoldDB" id="A0A6C0J9C3"/>
<organism evidence="1">
    <name type="scientific">viral metagenome</name>
    <dbReference type="NCBI Taxonomy" id="1070528"/>
    <lineage>
        <taxon>unclassified sequences</taxon>
        <taxon>metagenomes</taxon>
        <taxon>organismal metagenomes</taxon>
    </lineage>
</organism>
<evidence type="ECO:0000313" key="1">
    <source>
        <dbReference type="EMBL" id="QHU00214.1"/>
    </source>
</evidence>
<sequence length="394" mass="47292">MNNKHYDFTIFNNKKALFLDLNNISIKKASYGSEFNHINVLYILIKLIRKKVKAILVNNTTFEKDPHYGKVKKLSLVLSNEEELVIDENNFLIYDLDYSIENIKKLDDNLENNTKNKIINLINFKKQLENTTKNNITNKCENYQNYYKDNIVFKPIIGFIILRSVRSEKEDRLWIKCYDSIRKFYKNRILIIDDNSDYKFLTVNKNLENTSVIFSEYKGRGELLPLYYFYINHFCDRIVILHDSMFINKYYDFENINNYNNYTRIFSFSNKWYTFDVENLPNQLEVLENSKEILNFHYRNMSTLVGCFGCSIVIDYNFISYLQDRFNIFNLIQIIRNRNDRKVLERTLSCILEKGLDELKVETKESLFGTIHSHIDKQRKNKDNIFIYKEFVGR</sequence>